<sequence length="171" mass="19953">MNPRVRVRPAGRNYTVSFWFMMHENYHQVPTVICEVLEKHNGYTSSIDICLNEHSEFALNTHNRGSASTLVPVELKANEWYHLCFRQKSGFTWLYEQTLSVNGVLCINAKCWSLCNVAELHFGSSDTRGRSLGDICMWDRWLQNLELFTIVKQYRRINDVNTSEFVLDEIV</sequence>
<evidence type="ECO:0000313" key="4">
    <source>
        <dbReference type="EMBL" id="CAF4529169.1"/>
    </source>
</evidence>
<dbReference type="Proteomes" id="UP000663862">
    <property type="component" value="Unassembled WGS sequence"/>
</dbReference>
<dbReference type="Proteomes" id="UP000663872">
    <property type="component" value="Unassembled WGS sequence"/>
</dbReference>
<evidence type="ECO:0000313" key="1">
    <source>
        <dbReference type="EMBL" id="CAF3347070.1"/>
    </source>
</evidence>
<dbReference type="Proteomes" id="UP000663869">
    <property type="component" value="Unassembled WGS sequence"/>
</dbReference>
<dbReference type="InterPro" id="IPR013320">
    <property type="entry name" value="ConA-like_dom_sf"/>
</dbReference>
<dbReference type="Gene3D" id="2.60.120.200">
    <property type="match status" value="1"/>
</dbReference>
<gene>
    <name evidence="3" type="ORF">FME351_LOCUS26560</name>
    <name evidence="1" type="ORF">GRG538_LOCUS5164</name>
    <name evidence="2" type="ORF">KIK155_LOCUS11229</name>
    <name evidence="5" type="ORF">QYT958_LOCUS22168</name>
    <name evidence="6" type="ORF">TOA249_LOCUS26007</name>
    <name evidence="4" type="ORF">TSG867_LOCUS23150</name>
</gene>
<organism evidence="6 7">
    <name type="scientific">Rotaria socialis</name>
    <dbReference type="NCBI Taxonomy" id="392032"/>
    <lineage>
        <taxon>Eukaryota</taxon>
        <taxon>Metazoa</taxon>
        <taxon>Spiralia</taxon>
        <taxon>Gnathifera</taxon>
        <taxon>Rotifera</taxon>
        <taxon>Eurotatoria</taxon>
        <taxon>Bdelloidea</taxon>
        <taxon>Philodinida</taxon>
        <taxon>Philodinidae</taxon>
        <taxon>Rotaria</taxon>
    </lineage>
</organism>
<dbReference type="EMBL" id="CAJNYV010001774">
    <property type="protein sequence ID" value="CAF3436014.1"/>
    <property type="molecule type" value="Genomic_DNA"/>
</dbReference>
<evidence type="ECO:0000313" key="3">
    <source>
        <dbReference type="EMBL" id="CAF3683873.1"/>
    </source>
</evidence>
<dbReference type="Pfam" id="PF13385">
    <property type="entry name" value="Laminin_G_3"/>
    <property type="match status" value="1"/>
</dbReference>
<comment type="caution">
    <text evidence="6">The sequence shown here is derived from an EMBL/GenBank/DDBJ whole genome shotgun (WGS) entry which is preliminary data.</text>
</comment>
<dbReference type="EMBL" id="CAJOBR010004190">
    <property type="protein sequence ID" value="CAF4770969.1"/>
    <property type="molecule type" value="Genomic_DNA"/>
</dbReference>
<dbReference type="SUPFAM" id="SSF49899">
    <property type="entry name" value="Concanavalin A-like lectins/glucanases"/>
    <property type="match status" value="1"/>
</dbReference>
<dbReference type="Proteomes" id="UP000663848">
    <property type="component" value="Unassembled WGS sequence"/>
</dbReference>
<protein>
    <submittedName>
        <fullName evidence="6">Uncharacterized protein</fullName>
    </submittedName>
</protein>
<dbReference type="Proteomes" id="UP000663865">
    <property type="component" value="Unassembled WGS sequence"/>
</dbReference>
<evidence type="ECO:0000313" key="6">
    <source>
        <dbReference type="EMBL" id="CAF4840232.1"/>
    </source>
</evidence>
<evidence type="ECO:0000313" key="5">
    <source>
        <dbReference type="EMBL" id="CAF4770969.1"/>
    </source>
</evidence>
<dbReference type="EMBL" id="CAJOBQ010001959">
    <property type="protein sequence ID" value="CAF4529169.1"/>
    <property type="molecule type" value="Genomic_DNA"/>
</dbReference>
<proteinExistence type="predicted"/>
<name>A0A821RE40_9BILA</name>
<dbReference type="EMBL" id="CAJNYT010000392">
    <property type="protein sequence ID" value="CAF3347070.1"/>
    <property type="molecule type" value="Genomic_DNA"/>
</dbReference>
<dbReference type="AlphaFoldDB" id="A0A821RE40"/>
<evidence type="ECO:0000313" key="7">
    <source>
        <dbReference type="Proteomes" id="UP000663838"/>
    </source>
</evidence>
<dbReference type="EMBL" id="CAJOBS010002940">
    <property type="protein sequence ID" value="CAF4840232.1"/>
    <property type="molecule type" value="Genomic_DNA"/>
</dbReference>
<evidence type="ECO:0000313" key="2">
    <source>
        <dbReference type="EMBL" id="CAF3436014.1"/>
    </source>
</evidence>
<dbReference type="EMBL" id="CAJNYU010003581">
    <property type="protein sequence ID" value="CAF3683873.1"/>
    <property type="molecule type" value="Genomic_DNA"/>
</dbReference>
<reference evidence="6" key="1">
    <citation type="submission" date="2021-02" db="EMBL/GenBank/DDBJ databases">
        <authorList>
            <person name="Nowell W R."/>
        </authorList>
    </citation>
    <scope>NUCLEOTIDE SEQUENCE</scope>
</reference>
<dbReference type="Proteomes" id="UP000663838">
    <property type="component" value="Unassembled WGS sequence"/>
</dbReference>
<accession>A0A821RE40</accession>